<feature type="signal peptide" evidence="6">
    <location>
        <begin position="1"/>
        <end position="18"/>
    </location>
</feature>
<dbReference type="PANTHER" id="PTHR11860:SF87">
    <property type="entry name" value="CMRF35-LIKE MOLECULE 8"/>
    <property type="match status" value="1"/>
</dbReference>
<reference evidence="8 9" key="1">
    <citation type="journal article" date="2023" name="Genes (Basel)">
        <title>Chromosome-Level Genome Assembly and Circadian Gene Repertoire of the Patagonia Blennie Eleginops maclovinus-The Closest Ancestral Proxy of Antarctic Cryonotothenioids.</title>
        <authorList>
            <person name="Cheng C.C."/>
            <person name="Rivera-Colon A.G."/>
            <person name="Minhas B.F."/>
            <person name="Wilson L."/>
            <person name="Rayamajhi N."/>
            <person name="Vargas-Chacoff L."/>
            <person name="Catchen J.M."/>
        </authorList>
    </citation>
    <scope>NUCLEOTIDE SEQUENCE [LARGE SCALE GENOMIC DNA]</scope>
    <source>
        <strain evidence="8">JMC-PN-2008</strain>
    </source>
</reference>
<evidence type="ECO:0000259" key="7">
    <source>
        <dbReference type="SMART" id="SM00409"/>
    </source>
</evidence>
<reference evidence="8 9" key="2">
    <citation type="journal article" date="2023" name="Mol. Biol. Evol.">
        <title>Genomics of Secondarily Temperate Adaptation in the Only Non-Antarctic Icefish.</title>
        <authorList>
            <person name="Rivera-Colon A.G."/>
            <person name="Rayamajhi N."/>
            <person name="Minhas B.F."/>
            <person name="Madrigal G."/>
            <person name="Bilyk K.T."/>
            <person name="Yoon V."/>
            <person name="Hune M."/>
            <person name="Gregory S."/>
            <person name="Cheng C.H.C."/>
            <person name="Catchen J.M."/>
        </authorList>
    </citation>
    <scope>NUCLEOTIDE SEQUENCE [LARGE SCALE GENOMIC DNA]</scope>
    <source>
        <strain evidence="8">JMC-PN-2008</strain>
    </source>
</reference>
<dbReference type="GO" id="GO:0005886">
    <property type="term" value="C:plasma membrane"/>
    <property type="evidence" value="ECO:0007669"/>
    <property type="project" value="TreeGrafter"/>
</dbReference>
<evidence type="ECO:0000256" key="2">
    <source>
        <dbReference type="ARBA" id="ARBA00022692"/>
    </source>
</evidence>
<sequence length="271" mass="29232">MRILHLFTFCFVVVCAEASGVLEVSGHVGEEVSILCSGTTNNSSEHYNMYFCKGHCARENILIQTERKRSAVTRQGRYSIEVSRGDGAFNVTIKRLKRLDTGTYQCRLEETYRMLHQEVNLRVVDASPLPLGPPPSTTTTPLQTEAQALPKGSSASSTAASASAAASTLPTTNQPTATKLKDATVVIIVSVSLALLVCAIIPLIFYGHCRNNEDGLNKSESDYCEENTDGASTHAAVRLQTLDAGSDPESSIPDPSQYAAVYQSLDPKTLD</sequence>
<feature type="domain" description="Immunoglobulin" evidence="7">
    <location>
        <begin position="21"/>
        <end position="124"/>
    </location>
</feature>
<evidence type="ECO:0000313" key="8">
    <source>
        <dbReference type="EMBL" id="KAK5866259.1"/>
    </source>
</evidence>
<dbReference type="PANTHER" id="PTHR11860">
    <property type="entry name" value="POLYMERIC-IMMUNOGLOBULIN RECEPTOR"/>
    <property type="match status" value="1"/>
</dbReference>
<evidence type="ECO:0000256" key="5">
    <source>
        <dbReference type="SAM" id="Phobius"/>
    </source>
</evidence>
<keyword evidence="5" id="KW-1133">Transmembrane helix</keyword>
<evidence type="ECO:0000256" key="1">
    <source>
        <dbReference type="ARBA" id="ARBA00004370"/>
    </source>
</evidence>
<dbReference type="InterPro" id="IPR013106">
    <property type="entry name" value="Ig_V-set"/>
</dbReference>
<dbReference type="EMBL" id="JAUZQC010000009">
    <property type="protein sequence ID" value="KAK5866259.1"/>
    <property type="molecule type" value="Genomic_DNA"/>
</dbReference>
<dbReference type="InterPro" id="IPR003599">
    <property type="entry name" value="Ig_sub"/>
</dbReference>
<evidence type="ECO:0000256" key="3">
    <source>
        <dbReference type="ARBA" id="ARBA00023136"/>
    </source>
</evidence>
<keyword evidence="6" id="KW-0732">Signal</keyword>
<dbReference type="Proteomes" id="UP001346869">
    <property type="component" value="Unassembled WGS sequence"/>
</dbReference>
<dbReference type="InterPro" id="IPR013783">
    <property type="entry name" value="Ig-like_fold"/>
</dbReference>
<evidence type="ECO:0000256" key="4">
    <source>
        <dbReference type="SAM" id="MobiDB-lite"/>
    </source>
</evidence>
<feature type="transmembrane region" description="Helical" evidence="5">
    <location>
        <begin position="183"/>
        <end position="206"/>
    </location>
</feature>
<accession>A0AAN7XSS6</accession>
<feature type="chain" id="PRO_5042850704" description="Immunoglobulin domain-containing protein" evidence="6">
    <location>
        <begin position="19"/>
        <end position="271"/>
    </location>
</feature>
<keyword evidence="9" id="KW-1185">Reference proteome</keyword>
<dbReference type="InterPro" id="IPR036179">
    <property type="entry name" value="Ig-like_dom_sf"/>
</dbReference>
<keyword evidence="3 5" id="KW-0472">Membrane</keyword>
<dbReference type="SUPFAM" id="SSF48726">
    <property type="entry name" value="Immunoglobulin"/>
    <property type="match status" value="1"/>
</dbReference>
<keyword evidence="2 5" id="KW-0812">Transmembrane</keyword>
<organism evidence="8 9">
    <name type="scientific">Eleginops maclovinus</name>
    <name type="common">Patagonian blennie</name>
    <name type="synonym">Eleginus maclovinus</name>
    <dbReference type="NCBI Taxonomy" id="56733"/>
    <lineage>
        <taxon>Eukaryota</taxon>
        <taxon>Metazoa</taxon>
        <taxon>Chordata</taxon>
        <taxon>Craniata</taxon>
        <taxon>Vertebrata</taxon>
        <taxon>Euteleostomi</taxon>
        <taxon>Actinopterygii</taxon>
        <taxon>Neopterygii</taxon>
        <taxon>Teleostei</taxon>
        <taxon>Neoteleostei</taxon>
        <taxon>Acanthomorphata</taxon>
        <taxon>Eupercaria</taxon>
        <taxon>Perciformes</taxon>
        <taxon>Notothenioidei</taxon>
        <taxon>Eleginopidae</taxon>
        <taxon>Eleginops</taxon>
    </lineage>
</organism>
<dbReference type="Gene3D" id="2.60.40.10">
    <property type="entry name" value="Immunoglobulins"/>
    <property type="match status" value="1"/>
</dbReference>
<gene>
    <name evidence="8" type="ORF">PBY51_020465</name>
</gene>
<comment type="subcellular location">
    <subcellularLocation>
        <location evidence="1">Membrane</location>
    </subcellularLocation>
</comment>
<evidence type="ECO:0000256" key="6">
    <source>
        <dbReference type="SAM" id="SignalP"/>
    </source>
</evidence>
<comment type="caution">
    <text evidence="8">The sequence shown here is derived from an EMBL/GenBank/DDBJ whole genome shotgun (WGS) entry which is preliminary data.</text>
</comment>
<protein>
    <recommendedName>
        <fullName evidence="7">Immunoglobulin domain-containing protein</fullName>
    </recommendedName>
</protein>
<dbReference type="Pfam" id="PF07686">
    <property type="entry name" value="V-set"/>
    <property type="match status" value="1"/>
</dbReference>
<evidence type="ECO:0000313" key="9">
    <source>
        <dbReference type="Proteomes" id="UP001346869"/>
    </source>
</evidence>
<dbReference type="AlphaFoldDB" id="A0AAN7XSS6"/>
<dbReference type="InterPro" id="IPR050671">
    <property type="entry name" value="CD300_family_receptors"/>
</dbReference>
<dbReference type="GO" id="GO:0004888">
    <property type="term" value="F:transmembrane signaling receptor activity"/>
    <property type="evidence" value="ECO:0007669"/>
    <property type="project" value="TreeGrafter"/>
</dbReference>
<proteinExistence type="predicted"/>
<name>A0AAN7XSS6_ELEMC</name>
<dbReference type="SMART" id="SM00409">
    <property type="entry name" value="IG"/>
    <property type="match status" value="1"/>
</dbReference>
<feature type="region of interest" description="Disordered" evidence="4">
    <location>
        <begin position="126"/>
        <end position="159"/>
    </location>
</feature>